<accession>A0A0M3ILU6</accession>
<organism evidence="8 9">
    <name type="scientific">Ascaris lumbricoides</name>
    <name type="common">Giant roundworm</name>
    <dbReference type="NCBI Taxonomy" id="6252"/>
    <lineage>
        <taxon>Eukaryota</taxon>
        <taxon>Metazoa</taxon>
        <taxon>Ecdysozoa</taxon>
        <taxon>Nematoda</taxon>
        <taxon>Chromadorea</taxon>
        <taxon>Rhabditida</taxon>
        <taxon>Spirurina</taxon>
        <taxon>Ascaridomorpha</taxon>
        <taxon>Ascaridoidea</taxon>
        <taxon>Ascarididae</taxon>
        <taxon>Ascaris</taxon>
    </lineage>
</organism>
<dbReference type="CDD" id="cd00054">
    <property type="entry name" value="EGF_CA"/>
    <property type="match status" value="1"/>
</dbReference>
<dbReference type="Gene3D" id="2.60.120.200">
    <property type="match status" value="1"/>
</dbReference>
<evidence type="ECO:0000259" key="5">
    <source>
        <dbReference type="PROSITE" id="PS50025"/>
    </source>
</evidence>
<dbReference type="PROSITE" id="PS50268">
    <property type="entry name" value="CADHERIN_2"/>
    <property type="match status" value="1"/>
</dbReference>
<dbReference type="InterPro" id="IPR000742">
    <property type="entry name" value="EGF"/>
</dbReference>
<feature type="disulfide bond" evidence="3">
    <location>
        <begin position="471"/>
        <end position="480"/>
    </location>
</feature>
<evidence type="ECO:0000256" key="3">
    <source>
        <dbReference type="PROSITE-ProRule" id="PRU00076"/>
    </source>
</evidence>
<feature type="domain" description="Cadherin" evidence="7">
    <location>
        <begin position="32"/>
        <end position="128"/>
    </location>
</feature>
<protein>
    <submittedName>
        <fullName evidence="9">Protocadherin Fat 1</fullName>
    </submittedName>
</protein>
<evidence type="ECO:0000259" key="6">
    <source>
        <dbReference type="PROSITE" id="PS50026"/>
    </source>
</evidence>
<dbReference type="SMART" id="SM00181">
    <property type="entry name" value="EGF"/>
    <property type="match status" value="2"/>
</dbReference>
<dbReference type="GO" id="GO:0009653">
    <property type="term" value="P:anatomical structure morphogenesis"/>
    <property type="evidence" value="ECO:0007669"/>
    <property type="project" value="UniProtKB-ARBA"/>
</dbReference>
<keyword evidence="8" id="KW-1185">Reference proteome</keyword>
<dbReference type="PROSITE" id="PS00022">
    <property type="entry name" value="EGF_1"/>
    <property type="match status" value="1"/>
</dbReference>
<proteinExistence type="predicted"/>
<dbReference type="SMART" id="SM00112">
    <property type="entry name" value="CA"/>
    <property type="match status" value="2"/>
</dbReference>
<dbReference type="SUPFAM" id="SSF49899">
    <property type="entry name" value="Concanavalin A-like lectins/glucanases"/>
    <property type="match status" value="1"/>
</dbReference>
<dbReference type="PROSITE" id="PS50025">
    <property type="entry name" value="LAM_G_DOMAIN"/>
    <property type="match status" value="1"/>
</dbReference>
<dbReference type="CDD" id="cd00110">
    <property type="entry name" value="LamG"/>
    <property type="match status" value="1"/>
</dbReference>
<dbReference type="InterPro" id="IPR050372">
    <property type="entry name" value="Neurexin-related_CASP"/>
</dbReference>
<dbReference type="SUPFAM" id="SSF49313">
    <property type="entry name" value="Cadherin-like"/>
    <property type="match status" value="1"/>
</dbReference>
<dbReference type="Pfam" id="PF02210">
    <property type="entry name" value="Laminin_G_2"/>
    <property type="match status" value="1"/>
</dbReference>
<dbReference type="InterPro" id="IPR002126">
    <property type="entry name" value="Cadherin-like_dom"/>
</dbReference>
<dbReference type="WBParaSite" id="ALUE_0001972401-mRNA-1">
    <property type="protein sequence ID" value="ALUE_0001972401-mRNA-1"/>
    <property type="gene ID" value="ALUE_0001972401"/>
</dbReference>
<dbReference type="GO" id="GO:0005509">
    <property type="term" value="F:calcium ion binding"/>
    <property type="evidence" value="ECO:0007669"/>
    <property type="project" value="UniProtKB-UniRule"/>
</dbReference>
<evidence type="ECO:0000256" key="2">
    <source>
        <dbReference type="PROSITE-ProRule" id="PRU00043"/>
    </source>
</evidence>
<dbReference type="Proteomes" id="UP000036681">
    <property type="component" value="Unplaced"/>
</dbReference>
<evidence type="ECO:0000313" key="9">
    <source>
        <dbReference type="WBParaSite" id="ALUE_0001972401-mRNA-1"/>
    </source>
</evidence>
<evidence type="ECO:0000256" key="1">
    <source>
        <dbReference type="ARBA" id="ARBA00023157"/>
    </source>
</evidence>
<keyword evidence="3" id="KW-0245">EGF-like domain</keyword>
<dbReference type="InterPro" id="IPR013320">
    <property type="entry name" value="ConA-like_dom_sf"/>
</dbReference>
<feature type="domain" description="Laminin G" evidence="5">
    <location>
        <begin position="495"/>
        <end position="685"/>
    </location>
</feature>
<dbReference type="InterPro" id="IPR001791">
    <property type="entry name" value="Laminin_G"/>
</dbReference>
<dbReference type="Gene3D" id="2.10.25.10">
    <property type="entry name" value="Laminin"/>
    <property type="match status" value="1"/>
</dbReference>
<evidence type="ECO:0000313" key="8">
    <source>
        <dbReference type="Proteomes" id="UP000036681"/>
    </source>
</evidence>
<feature type="disulfide bond" evidence="4">
    <location>
        <begin position="658"/>
        <end position="685"/>
    </location>
</feature>
<dbReference type="PROSITE" id="PS50026">
    <property type="entry name" value="EGF_3"/>
    <property type="match status" value="1"/>
</dbReference>
<keyword evidence="1 3" id="KW-1015">Disulfide bond</keyword>
<keyword evidence="2" id="KW-0106">Calcium</keyword>
<dbReference type="AlphaFoldDB" id="A0A0M3ILU6"/>
<name>A0A0M3ILU6_ASCLU</name>
<evidence type="ECO:0000256" key="4">
    <source>
        <dbReference type="PROSITE-ProRule" id="PRU00122"/>
    </source>
</evidence>
<dbReference type="PANTHER" id="PTHR15036">
    <property type="entry name" value="PIKACHURIN-LIKE PROTEIN"/>
    <property type="match status" value="1"/>
</dbReference>
<feature type="domain" description="EGF-like" evidence="6">
    <location>
        <begin position="443"/>
        <end position="481"/>
    </location>
</feature>
<dbReference type="GO" id="GO:0007156">
    <property type="term" value="P:homophilic cell adhesion via plasma membrane adhesion molecules"/>
    <property type="evidence" value="ECO:0007669"/>
    <property type="project" value="InterPro"/>
</dbReference>
<dbReference type="Gene3D" id="2.60.40.60">
    <property type="entry name" value="Cadherins"/>
    <property type="match status" value="1"/>
</dbReference>
<dbReference type="SMART" id="SM00282">
    <property type="entry name" value="LamG"/>
    <property type="match status" value="1"/>
</dbReference>
<dbReference type="InterPro" id="IPR015919">
    <property type="entry name" value="Cadherin-like_sf"/>
</dbReference>
<sequence>LDIKLIKKSIILPFCIRGACNGKIISVFYWLTVSVQESVDPGHVLLTVSLTDADADGNGGPFRLEITGDGALSFAFDSQMNLITKTRLSHSKKDVYLLMVKAYDRGGLSSECPLTIYVKEESRHPPVIEPLMITLNTLMGEFLGGKIGRISARDDRFWIPLNFKLLFFQDASDMLRYSIVDAQNTASPSAAVLYGFGRRSSPLHFSVEPETGEIYAEPDLLAGIHRFNVSVTDGKFTVQAPVIVDVSPIDQDALDHSVNMRLRNISGEQFLADYSHKFYRSFARQLNVKPTNIRILSLQQANTTIANIYDSASQHRHRFRFRRRQSLAPPDVQPAESNDLDMLFTVSRGDSRGYYRPNFIRQRLEQNIVELSDDTGLQIVSLTTEVCRRDVCVKGDCRDRLYLDDAAYTRYNIIDESFYAPRHARSFECICREGFGGKRCDVPIDKCSKEQCTRDEMCVPMDTDIGFECVCPPGTTGDRCATPTCGKDSRECSQNAEISVNGDGFFQMTIANSLERRLELSFNFRTISPDSTMMYAAGNSDFHAIEVSLFGDQLERGHVQYRWDCGSGTGIVRVNNARVADGKWHSLKVSRRSRHVRVTVDDTHIAEGDSPAGSDVVNLYKNAMRLTFGAQVNYATNGGSSLLASDLRPLISKGMVGCFGRISVDGFDLPKTKQGLRLYNTRMDCDAIGKAPCSANPCGNEGTCLPTGEHSFRRISVDGFDLPKTKQGLRLYNTRMDCDAIGKAPCSANPCGNEGTCLPTGEHSFR</sequence>
<evidence type="ECO:0000259" key="7">
    <source>
        <dbReference type="PROSITE" id="PS50268"/>
    </source>
</evidence>
<dbReference type="PANTHER" id="PTHR15036:SF85">
    <property type="entry name" value="SP2353, ISOFORM A"/>
    <property type="match status" value="1"/>
</dbReference>
<reference evidence="9" key="1">
    <citation type="submission" date="2017-02" db="UniProtKB">
        <authorList>
            <consortium name="WormBaseParasite"/>
        </authorList>
    </citation>
    <scope>IDENTIFICATION</scope>
</reference>
<comment type="caution">
    <text evidence="3">Lacks conserved residue(s) required for the propagation of feature annotation.</text>
</comment>
<dbReference type="CDD" id="cd11304">
    <property type="entry name" value="Cadherin_repeat"/>
    <property type="match status" value="2"/>
</dbReference>
<dbReference type="GO" id="GO:0016020">
    <property type="term" value="C:membrane"/>
    <property type="evidence" value="ECO:0007669"/>
    <property type="project" value="UniProtKB-SubCell"/>
</dbReference>
<feature type="disulfide bond" evidence="3">
    <location>
        <begin position="452"/>
        <end position="469"/>
    </location>
</feature>